<dbReference type="RefSeq" id="WP_157882132.1">
    <property type="nucleotide sequence ID" value="NZ_JZKH01000033.1"/>
</dbReference>
<organism evidence="3 4">
    <name type="scientific">Streptomyces rubellomurinus (strain ATCC 31215)</name>
    <dbReference type="NCBI Taxonomy" id="359131"/>
    <lineage>
        <taxon>Bacteria</taxon>
        <taxon>Bacillati</taxon>
        <taxon>Actinomycetota</taxon>
        <taxon>Actinomycetes</taxon>
        <taxon>Kitasatosporales</taxon>
        <taxon>Streptomycetaceae</taxon>
        <taxon>Streptomyces</taxon>
    </lineage>
</organism>
<keyword evidence="2" id="KW-0472">Membrane</keyword>
<keyword evidence="4" id="KW-1185">Reference proteome</keyword>
<evidence type="ECO:0000313" key="3">
    <source>
        <dbReference type="EMBL" id="KJS60969.1"/>
    </source>
</evidence>
<gene>
    <name evidence="3" type="ORF">VM95_17555</name>
</gene>
<evidence type="ECO:0000256" key="2">
    <source>
        <dbReference type="SAM" id="Phobius"/>
    </source>
</evidence>
<sequence length="201" mass="19723">MSEPVAAGEPQEQPGAKAPGRTRTGLGRAGRWVRRRSARWVVVGAAVVVVGAGAAAVAHHHEHEGHGDGRAWAAGDRQQGEGDGEGSRHGAGHGHGHGHGGNGARHGGGDQQGEAQQGDVQRGGAARQGAPAPLPSADAGTAVSKAAAAVSGGKVESLTAVAQQGGGSAWQAVVLGPDGVRHLVTVDGAGTSVTGNTVLDH</sequence>
<dbReference type="EMBL" id="JZKH01000033">
    <property type="protein sequence ID" value="KJS60969.1"/>
    <property type="molecule type" value="Genomic_DNA"/>
</dbReference>
<evidence type="ECO:0008006" key="5">
    <source>
        <dbReference type="Google" id="ProtNLM"/>
    </source>
</evidence>
<feature type="transmembrane region" description="Helical" evidence="2">
    <location>
        <begin position="38"/>
        <end position="58"/>
    </location>
</feature>
<dbReference type="PATRIC" id="fig|359131.3.peg.4101"/>
<feature type="compositionally biased region" description="Basic and acidic residues" evidence="1">
    <location>
        <begin position="59"/>
        <end position="69"/>
    </location>
</feature>
<reference evidence="3 4" key="1">
    <citation type="submission" date="2015-02" db="EMBL/GenBank/DDBJ databases">
        <authorList>
            <person name="Ju K.-S."/>
            <person name="Doroghazi J.R."/>
            <person name="Metcalf W."/>
        </authorList>
    </citation>
    <scope>NUCLEOTIDE SEQUENCE [LARGE SCALE GENOMIC DNA]</scope>
    <source>
        <strain evidence="3 4">ATCC 31215</strain>
    </source>
</reference>
<feature type="region of interest" description="Disordered" evidence="1">
    <location>
        <begin position="59"/>
        <end position="139"/>
    </location>
</feature>
<name>A0A0F2TCU7_STRR3</name>
<feature type="compositionally biased region" description="Low complexity" evidence="1">
    <location>
        <begin position="21"/>
        <end position="30"/>
    </location>
</feature>
<proteinExistence type="predicted"/>
<feature type="region of interest" description="Disordered" evidence="1">
    <location>
        <begin position="1"/>
        <end position="30"/>
    </location>
</feature>
<protein>
    <recommendedName>
        <fullName evidence="5">PepSY domain-containing protein</fullName>
    </recommendedName>
</protein>
<feature type="compositionally biased region" description="Low complexity" evidence="1">
    <location>
        <begin position="112"/>
        <end position="139"/>
    </location>
</feature>
<keyword evidence="2" id="KW-0812">Transmembrane</keyword>
<dbReference type="OrthoDB" id="3873873at2"/>
<dbReference type="Proteomes" id="UP000033699">
    <property type="component" value="Unassembled WGS sequence"/>
</dbReference>
<evidence type="ECO:0000256" key="1">
    <source>
        <dbReference type="SAM" id="MobiDB-lite"/>
    </source>
</evidence>
<evidence type="ECO:0000313" key="4">
    <source>
        <dbReference type="Proteomes" id="UP000033699"/>
    </source>
</evidence>
<accession>A0A0F2TCU7</accession>
<keyword evidence="2" id="KW-1133">Transmembrane helix</keyword>
<feature type="compositionally biased region" description="Gly residues" evidence="1">
    <location>
        <begin position="99"/>
        <end position="111"/>
    </location>
</feature>
<comment type="caution">
    <text evidence="3">The sequence shown here is derived from an EMBL/GenBank/DDBJ whole genome shotgun (WGS) entry which is preliminary data.</text>
</comment>
<dbReference type="AlphaFoldDB" id="A0A0F2TCU7"/>